<keyword evidence="1 2" id="KW-0732">Signal</keyword>
<organism evidence="4 5">
    <name type="scientific">Kineococcus rhizosphaerae</name>
    <dbReference type="NCBI Taxonomy" id="559628"/>
    <lineage>
        <taxon>Bacteria</taxon>
        <taxon>Bacillati</taxon>
        <taxon>Actinomycetota</taxon>
        <taxon>Actinomycetes</taxon>
        <taxon>Kineosporiales</taxon>
        <taxon>Kineosporiaceae</taxon>
        <taxon>Kineococcus</taxon>
    </lineage>
</organism>
<evidence type="ECO:0000313" key="5">
    <source>
        <dbReference type="Proteomes" id="UP000238083"/>
    </source>
</evidence>
<evidence type="ECO:0000256" key="1">
    <source>
        <dbReference type="ARBA" id="ARBA00022729"/>
    </source>
</evidence>
<dbReference type="InterPro" id="IPR016047">
    <property type="entry name" value="M23ase_b-sheet_dom"/>
</dbReference>
<dbReference type="InterPro" id="IPR011055">
    <property type="entry name" value="Dup_hybrid_motif"/>
</dbReference>
<dbReference type="Gene3D" id="2.70.70.10">
    <property type="entry name" value="Glucose Permease (Domain IIA)"/>
    <property type="match status" value="1"/>
</dbReference>
<dbReference type="GO" id="GO:0004222">
    <property type="term" value="F:metalloendopeptidase activity"/>
    <property type="evidence" value="ECO:0007669"/>
    <property type="project" value="TreeGrafter"/>
</dbReference>
<evidence type="ECO:0000259" key="3">
    <source>
        <dbReference type="Pfam" id="PF01551"/>
    </source>
</evidence>
<protein>
    <submittedName>
        <fullName evidence="4">Peptidase M23-like protein</fullName>
    </submittedName>
</protein>
<dbReference type="Pfam" id="PF01551">
    <property type="entry name" value="Peptidase_M23"/>
    <property type="match status" value="1"/>
</dbReference>
<dbReference type="PANTHER" id="PTHR21666">
    <property type="entry name" value="PEPTIDASE-RELATED"/>
    <property type="match status" value="1"/>
</dbReference>
<proteinExistence type="predicted"/>
<dbReference type="InterPro" id="IPR050570">
    <property type="entry name" value="Cell_wall_metabolism_enzyme"/>
</dbReference>
<evidence type="ECO:0000256" key="2">
    <source>
        <dbReference type="SAM" id="SignalP"/>
    </source>
</evidence>
<gene>
    <name evidence="4" type="ORF">CLV37_101838</name>
</gene>
<comment type="caution">
    <text evidence="4">The sequence shown here is derived from an EMBL/GenBank/DDBJ whole genome shotgun (WGS) entry which is preliminary data.</text>
</comment>
<dbReference type="SUPFAM" id="SSF51261">
    <property type="entry name" value="Duplicated hybrid motif"/>
    <property type="match status" value="1"/>
</dbReference>
<dbReference type="PANTHER" id="PTHR21666:SF289">
    <property type="entry name" value="L-ALA--D-GLU ENDOPEPTIDASE"/>
    <property type="match status" value="1"/>
</dbReference>
<accession>A0A2T0RBQ0</accession>
<sequence length="173" mass="17128">MMGSTALTALVPLAAAGLAAVVLAPPAPAPAASAPAAPAAWAWPLEPPRVVRGFDDVARYAAGHRGVDLAAAPGQPVRAVAAGQVSFAGRVAGRGVVVVVHDDGLRTTYEPVEAGVAAGARVVAGGPLGSVAPAPAHCVTTCLHLGLRDGEVYLDPSSRLRAPAPVLLPLGRP</sequence>
<dbReference type="EMBL" id="PVZF01000001">
    <property type="protein sequence ID" value="PRY18592.1"/>
    <property type="molecule type" value="Genomic_DNA"/>
</dbReference>
<feature type="domain" description="M23ase beta-sheet core" evidence="3">
    <location>
        <begin position="63"/>
        <end position="156"/>
    </location>
</feature>
<dbReference type="CDD" id="cd12797">
    <property type="entry name" value="M23_peptidase"/>
    <property type="match status" value="1"/>
</dbReference>
<reference evidence="4 5" key="1">
    <citation type="submission" date="2018-03" db="EMBL/GenBank/DDBJ databases">
        <title>Genomic Encyclopedia of Archaeal and Bacterial Type Strains, Phase II (KMG-II): from individual species to whole genera.</title>
        <authorList>
            <person name="Goeker M."/>
        </authorList>
    </citation>
    <scope>NUCLEOTIDE SEQUENCE [LARGE SCALE GENOMIC DNA]</scope>
    <source>
        <strain evidence="4 5">DSM 19711</strain>
    </source>
</reference>
<name>A0A2T0RBQ0_9ACTN</name>
<dbReference type="Proteomes" id="UP000238083">
    <property type="component" value="Unassembled WGS sequence"/>
</dbReference>
<feature type="chain" id="PRO_5015666427" evidence="2">
    <location>
        <begin position="32"/>
        <end position="173"/>
    </location>
</feature>
<evidence type="ECO:0000313" key="4">
    <source>
        <dbReference type="EMBL" id="PRY18592.1"/>
    </source>
</evidence>
<keyword evidence="5" id="KW-1185">Reference proteome</keyword>
<dbReference type="AlphaFoldDB" id="A0A2T0RBQ0"/>
<feature type="signal peptide" evidence="2">
    <location>
        <begin position="1"/>
        <end position="31"/>
    </location>
</feature>